<dbReference type="GO" id="GO:0034976">
    <property type="term" value="P:response to endoplasmic reticulum stress"/>
    <property type="evidence" value="ECO:0007669"/>
    <property type="project" value="TreeGrafter"/>
</dbReference>
<dbReference type="GO" id="GO:0015035">
    <property type="term" value="F:protein-disulfide reductase activity"/>
    <property type="evidence" value="ECO:0007669"/>
    <property type="project" value="TreeGrafter"/>
</dbReference>
<feature type="domain" description="Thioredoxin" evidence="2">
    <location>
        <begin position="9"/>
        <end position="98"/>
    </location>
</feature>
<comment type="caution">
    <text evidence="3">The sequence shown here is derived from an EMBL/GenBank/DDBJ whole genome shotgun (WGS) entry which is preliminary data.</text>
</comment>
<organism evidence="3 4">
    <name type="scientific">Physocladia obscura</name>
    <dbReference type="NCBI Taxonomy" id="109957"/>
    <lineage>
        <taxon>Eukaryota</taxon>
        <taxon>Fungi</taxon>
        <taxon>Fungi incertae sedis</taxon>
        <taxon>Chytridiomycota</taxon>
        <taxon>Chytridiomycota incertae sedis</taxon>
        <taxon>Chytridiomycetes</taxon>
        <taxon>Chytridiales</taxon>
        <taxon>Chytriomycetaceae</taxon>
        <taxon>Physocladia</taxon>
    </lineage>
</organism>
<dbReference type="PROSITE" id="PS00194">
    <property type="entry name" value="THIOREDOXIN_1"/>
    <property type="match status" value="1"/>
</dbReference>
<reference evidence="3" key="1">
    <citation type="submission" date="2020-05" db="EMBL/GenBank/DDBJ databases">
        <title>Phylogenomic resolution of chytrid fungi.</title>
        <authorList>
            <person name="Stajich J.E."/>
            <person name="Amses K."/>
            <person name="Simmons R."/>
            <person name="Seto K."/>
            <person name="Myers J."/>
            <person name="Bonds A."/>
            <person name="Quandt C.A."/>
            <person name="Barry K."/>
            <person name="Liu P."/>
            <person name="Grigoriev I."/>
            <person name="Longcore J.E."/>
            <person name="James T.Y."/>
        </authorList>
    </citation>
    <scope>NUCLEOTIDE SEQUENCE</scope>
    <source>
        <strain evidence="3">JEL0513</strain>
    </source>
</reference>
<dbReference type="InterPro" id="IPR013766">
    <property type="entry name" value="Thioredoxin_domain"/>
</dbReference>
<keyword evidence="4" id="KW-1185">Reference proteome</keyword>
<dbReference type="SUPFAM" id="SSF52833">
    <property type="entry name" value="Thioredoxin-like"/>
    <property type="match status" value="1"/>
</dbReference>
<protein>
    <recommendedName>
        <fullName evidence="2">Thioredoxin domain-containing protein</fullName>
    </recommendedName>
</protein>
<dbReference type="EMBL" id="JADGJH010001307">
    <property type="protein sequence ID" value="KAJ3115209.1"/>
    <property type="molecule type" value="Genomic_DNA"/>
</dbReference>
<dbReference type="Proteomes" id="UP001211907">
    <property type="component" value="Unassembled WGS sequence"/>
</dbReference>
<feature type="chain" id="PRO_5042011507" description="Thioredoxin domain-containing protein" evidence="1">
    <location>
        <begin position="20"/>
        <end position="98"/>
    </location>
</feature>
<feature type="signal peptide" evidence="1">
    <location>
        <begin position="1"/>
        <end position="19"/>
    </location>
</feature>
<dbReference type="InterPro" id="IPR017937">
    <property type="entry name" value="Thioredoxin_CS"/>
</dbReference>
<name>A0AAD5SZF8_9FUNG</name>
<dbReference type="PANTHER" id="PTHR45815:SF3">
    <property type="entry name" value="PROTEIN DISULFIDE-ISOMERASE A6"/>
    <property type="match status" value="1"/>
</dbReference>
<evidence type="ECO:0000313" key="3">
    <source>
        <dbReference type="EMBL" id="KAJ3115209.1"/>
    </source>
</evidence>
<evidence type="ECO:0000256" key="1">
    <source>
        <dbReference type="SAM" id="SignalP"/>
    </source>
</evidence>
<dbReference type="Gene3D" id="3.40.30.10">
    <property type="entry name" value="Glutaredoxin"/>
    <property type="match status" value="1"/>
</dbReference>
<dbReference type="Pfam" id="PF00085">
    <property type="entry name" value="Thioredoxin"/>
    <property type="match status" value="1"/>
</dbReference>
<dbReference type="AlphaFoldDB" id="A0AAD5SZF8"/>
<proteinExistence type="predicted"/>
<dbReference type="PROSITE" id="PS51352">
    <property type="entry name" value="THIOREDOXIN_2"/>
    <property type="match status" value="1"/>
</dbReference>
<dbReference type="PANTHER" id="PTHR45815">
    <property type="entry name" value="PROTEIN DISULFIDE-ISOMERASE A6"/>
    <property type="match status" value="1"/>
</dbReference>
<accession>A0AAD5SZF8</accession>
<dbReference type="InterPro" id="IPR036249">
    <property type="entry name" value="Thioredoxin-like_sf"/>
</dbReference>
<gene>
    <name evidence="3" type="ORF">HK100_001423</name>
</gene>
<sequence>MHLKCLVAAAFTFSSSVFALYTSRDNVIQADASNFKDIVIDTDHAVIVEFFAPWCGHCKALAPEYKKAADSLKGLAKVVAVDCDAEPNKPLCGQYQVQ</sequence>
<keyword evidence="1" id="KW-0732">Signal</keyword>
<evidence type="ECO:0000313" key="4">
    <source>
        <dbReference type="Proteomes" id="UP001211907"/>
    </source>
</evidence>
<dbReference type="GO" id="GO:0005788">
    <property type="term" value="C:endoplasmic reticulum lumen"/>
    <property type="evidence" value="ECO:0007669"/>
    <property type="project" value="TreeGrafter"/>
</dbReference>
<evidence type="ECO:0000259" key="2">
    <source>
        <dbReference type="PROSITE" id="PS51352"/>
    </source>
</evidence>
<feature type="non-terminal residue" evidence="3">
    <location>
        <position position="1"/>
    </location>
</feature>